<organism evidence="2 3">
    <name type="scientific">Nannocystis radixulma</name>
    <dbReference type="NCBI Taxonomy" id="2995305"/>
    <lineage>
        <taxon>Bacteria</taxon>
        <taxon>Pseudomonadati</taxon>
        <taxon>Myxococcota</taxon>
        <taxon>Polyangia</taxon>
        <taxon>Nannocystales</taxon>
        <taxon>Nannocystaceae</taxon>
        <taxon>Nannocystis</taxon>
    </lineage>
</organism>
<sequence>MPLEPPTPLAILLEELPAGDARFRLELVSPPTLQGSGALAASMRVVTFGEDGAIRDLNEAEWYLASAAHMGRPARVAAYLAAWIEALPMLVDRIPADPFLIVTISDLVVAGILDDERLQDRHDFATVLGDPARTASIIAAALAAELPPDLETSWEVIESWLEQNAPEVACSLRSSAHEDDLAALAMDAGASLPPAFIESWRRHDGTTEMFDMFHGHYYLMPIAELHPIWTSMRTGDGRWQPPEGYRPGWMPIATSRQGQLVYLTLDGEEAGELLAESGTGVERIASSLEALFSDVNALLVNDVYEYSEDIGGLVRRT</sequence>
<dbReference type="Pfam" id="PF09346">
    <property type="entry name" value="SMI1_KNR4"/>
    <property type="match status" value="1"/>
</dbReference>
<evidence type="ECO:0000313" key="3">
    <source>
        <dbReference type="Proteomes" id="UP001217838"/>
    </source>
</evidence>
<dbReference type="RefSeq" id="WP_272000454.1">
    <property type="nucleotide sequence ID" value="NZ_JAQNDN010000013.1"/>
</dbReference>
<proteinExistence type="predicted"/>
<evidence type="ECO:0000313" key="2">
    <source>
        <dbReference type="EMBL" id="MDC0670633.1"/>
    </source>
</evidence>
<dbReference type="InterPro" id="IPR037883">
    <property type="entry name" value="Knr4/Smi1-like_sf"/>
</dbReference>
<protein>
    <submittedName>
        <fullName evidence="2">SMI1/KNR4 family protein</fullName>
    </submittedName>
</protein>
<feature type="domain" description="Knr4/Smi1-like" evidence="1">
    <location>
        <begin position="176"/>
        <end position="293"/>
    </location>
</feature>
<evidence type="ECO:0000259" key="1">
    <source>
        <dbReference type="Pfam" id="PF09346"/>
    </source>
</evidence>
<gene>
    <name evidence="2" type="ORF">POL58_22950</name>
</gene>
<dbReference type="PANTHER" id="PTHR47432">
    <property type="entry name" value="CELL WALL ASSEMBLY REGULATOR SMI1"/>
    <property type="match status" value="1"/>
</dbReference>
<reference evidence="2 3" key="1">
    <citation type="submission" date="2022-11" db="EMBL/GenBank/DDBJ databases">
        <title>Minimal conservation of predation-associated metabolite biosynthetic gene clusters underscores biosynthetic potential of Myxococcota including descriptions for ten novel species: Archangium lansinium sp. nov., Myxococcus landrumus sp. nov., Nannocystis bai.</title>
        <authorList>
            <person name="Ahearne A."/>
            <person name="Stevens C."/>
            <person name="Dowd S."/>
        </authorList>
    </citation>
    <scope>NUCLEOTIDE SEQUENCE [LARGE SCALE GENOMIC DNA]</scope>
    <source>
        <strain evidence="2 3">NCELM</strain>
    </source>
</reference>
<dbReference type="InterPro" id="IPR051873">
    <property type="entry name" value="KNR4/SMI1_regulator"/>
</dbReference>
<dbReference type="EMBL" id="JAQNDN010000013">
    <property type="protein sequence ID" value="MDC0670633.1"/>
    <property type="molecule type" value="Genomic_DNA"/>
</dbReference>
<accession>A0ABT5B922</accession>
<dbReference type="PANTHER" id="PTHR47432:SF1">
    <property type="entry name" value="CELL WALL ASSEMBLY REGULATOR SMI1"/>
    <property type="match status" value="1"/>
</dbReference>
<dbReference type="SUPFAM" id="SSF160631">
    <property type="entry name" value="SMI1/KNR4-like"/>
    <property type="match status" value="1"/>
</dbReference>
<comment type="caution">
    <text evidence="2">The sequence shown here is derived from an EMBL/GenBank/DDBJ whole genome shotgun (WGS) entry which is preliminary data.</text>
</comment>
<dbReference type="Proteomes" id="UP001217838">
    <property type="component" value="Unassembled WGS sequence"/>
</dbReference>
<name>A0ABT5B922_9BACT</name>
<dbReference type="InterPro" id="IPR018958">
    <property type="entry name" value="Knr4/Smi1-like_dom"/>
</dbReference>
<keyword evidence="3" id="KW-1185">Reference proteome</keyword>